<keyword evidence="1" id="KW-1133">Transmembrane helix</keyword>
<evidence type="ECO:0008006" key="4">
    <source>
        <dbReference type="Google" id="ProtNLM"/>
    </source>
</evidence>
<dbReference type="GeneID" id="56029574"/>
<name>A0A7D5KHU5_9EURY</name>
<feature type="transmembrane region" description="Helical" evidence="1">
    <location>
        <begin position="347"/>
        <end position="366"/>
    </location>
</feature>
<feature type="transmembrane region" description="Helical" evidence="1">
    <location>
        <begin position="108"/>
        <end position="131"/>
    </location>
</feature>
<feature type="transmembrane region" description="Helical" evidence="1">
    <location>
        <begin position="293"/>
        <end position="313"/>
    </location>
</feature>
<protein>
    <recommendedName>
        <fullName evidence="4">Fenitrothion hydrolase</fullName>
    </recommendedName>
</protein>
<gene>
    <name evidence="2" type="ORF">HUG10_12035</name>
</gene>
<accession>A0A7D5KHU5</accession>
<feature type="transmembrane region" description="Helical" evidence="1">
    <location>
        <begin position="257"/>
        <end position="281"/>
    </location>
</feature>
<keyword evidence="1" id="KW-0812">Transmembrane</keyword>
<keyword evidence="1" id="KW-0472">Membrane</keyword>
<dbReference type="RefSeq" id="WP_179171070.1">
    <property type="nucleotide sequence ID" value="NZ_CP058529.1"/>
</dbReference>
<sequence>MFVSLAIVPVVRAHVGGLGGTMEPVAVPTWLVITTGGGVVGASFLFTSLLTDRGPMHSVAGWRGRVPGVPSVADLFSNVGRRGLQAIGVVGVLAVVVSGLLGPPTSTANLAVLLTWAGWWAGYTMTVYLVGDSWPAVNPWRTLAGLLPTLDREYPGRWGGWPSVAGLLALVWLEVTSPVTDDPRLLAGLVLGYTAVTLAGAAAFGREAWFGHVDPVARVFRWYGRLAPIQRTDDGLELVVPGAGLVRTTPEREDAPAFVVALLWVTTFDGLVSTPAWAAVARPLVGLGVPSRLLSLVALVAGFGLFYAALVGASRLSRDTADSYVTADYVRRALTPSLVPIAAGYHLAHYLGYFLGLAPALLVALSNPLSGVPGPTLLLPGWFGGLRLSFVVVGHLVAVGVAHVVAFETFPGRLQPIRSQYPFIVLMIAYTMTSIWILTQPYVQPV</sequence>
<evidence type="ECO:0000313" key="2">
    <source>
        <dbReference type="EMBL" id="QLG29496.1"/>
    </source>
</evidence>
<keyword evidence="3" id="KW-1185">Reference proteome</keyword>
<feature type="transmembrane region" description="Helical" evidence="1">
    <location>
        <begin position="185"/>
        <end position="204"/>
    </location>
</feature>
<evidence type="ECO:0000313" key="3">
    <source>
        <dbReference type="Proteomes" id="UP000509750"/>
    </source>
</evidence>
<dbReference type="Proteomes" id="UP000509750">
    <property type="component" value="Chromosome"/>
</dbReference>
<dbReference type="EMBL" id="CP058529">
    <property type="protein sequence ID" value="QLG29496.1"/>
    <property type="molecule type" value="Genomic_DNA"/>
</dbReference>
<evidence type="ECO:0000256" key="1">
    <source>
        <dbReference type="SAM" id="Phobius"/>
    </source>
</evidence>
<dbReference type="AlphaFoldDB" id="A0A7D5KHU5"/>
<feature type="transmembrane region" description="Helical" evidence="1">
    <location>
        <begin position="419"/>
        <end position="438"/>
    </location>
</feature>
<dbReference type="KEGG" id="halg:HUG10_12035"/>
<organism evidence="2 3">
    <name type="scientific">Halorarum halophilum</name>
    <dbReference type="NCBI Taxonomy" id="2743090"/>
    <lineage>
        <taxon>Archaea</taxon>
        <taxon>Methanobacteriati</taxon>
        <taxon>Methanobacteriota</taxon>
        <taxon>Stenosarchaea group</taxon>
        <taxon>Halobacteria</taxon>
        <taxon>Halobacteriales</taxon>
        <taxon>Haloferacaceae</taxon>
        <taxon>Halorarum</taxon>
    </lineage>
</organism>
<reference evidence="2 3" key="1">
    <citation type="submission" date="2020-07" db="EMBL/GenBank/DDBJ databases">
        <title>Gai3-2, isolated from salt lake.</title>
        <authorList>
            <person name="Cui H."/>
            <person name="Shi X."/>
        </authorList>
    </citation>
    <scope>NUCLEOTIDE SEQUENCE [LARGE SCALE GENOMIC DNA]</scope>
    <source>
        <strain evidence="2 3">Gai3-2</strain>
    </source>
</reference>
<feature type="transmembrane region" description="Helical" evidence="1">
    <location>
        <begin position="29"/>
        <end position="50"/>
    </location>
</feature>
<feature type="transmembrane region" description="Helical" evidence="1">
    <location>
        <begin position="84"/>
        <end position="102"/>
    </location>
</feature>
<feature type="transmembrane region" description="Helical" evidence="1">
    <location>
        <begin position="386"/>
        <end position="407"/>
    </location>
</feature>
<proteinExistence type="predicted"/>